<gene>
    <name evidence="1" type="ORF">BUALT_Bualt18G0082500</name>
</gene>
<dbReference type="Proteomes" id="UP000826271">
    <property type="component" value="Unassembled WGS sequence"/>
</dbReference>
<dbReference type="AlphaFoldDB" id="A0AAV6WE39"/>
<reference evidence="1" key="1">
    <citation type="submission" date="2019-10" db="EMBL/GenBank/DDBJ databases">
        <authorList>
            <person name="Zhang R."/>
            <person name="Pan Y."/>
            <person name="Wang J."/>
            <person name="Ma R."/>
            <person name="Yu S."/>
        </authorList>
    </citation>
    <scope>NUCLEOTIDE SEQUENCE</scope>
    <source>
        <strain evidence="1">LA-IB0</strain>
        <tissue evidence="1">Leaf</tissue>
    </source>
</reference>
<name>A0AAV6WE39_9LAMI</name>
<accession>A0AAV6WE39</accession>
<sequence length="201" mass="22875">MNSHRLPGMGRFFGGIYVYCSWRDVESTPLDNIYWDDSHAFINGIIYWFCQYDFLFNRPAANFIVFFDFESEIFWKIDAPPGFDEYRLQRRYSMNIGIGGDLLCLVDIVRVLIYGWWTSVAVGTNNSVALMQLRIPGLGRAYNPSFGPVQAALVAYVAICGGVYERNRGGSAGRRKRLRSGKKILSIIWKGNVPIKVSGYL</sequence>
<protein>
    <submittedName>
        <fullName evidence="1">Uncharacterized protein</fullName>
    </submittedName>
</protein>
<keyword evidence="2" id="KW-1185">Reference proteome</keyword>
<evidence type="ECO:0000313" key="1">
    <source>
        <dbReference type="EMBL" id="KAG8365228.1"/>
    </source>
</evidence>
<dbReference type="EMBL" id="WHWC01000018">
    <property type="protein sequence ID" value="KAG8365228.1"/>
    <property type="molecule type" value="Genomic_DNA"/>
</dbReference>
<comment type="caution">
    <text evidence="1">The sequence shown here is derived from an EMBL/GenBank/DDBJ whole genome shotgun (WGS) entry which is preliminary data.</text>
</comment>
<proteinExistence type="predicted"/>
<evidence type="ECO:0000313" key="2">
    <source>
        <dbReference type="Proteomes" id="UP000826271"/>
    </source>
</evidence>
<organism evidence="1 2">
    <name type="scientific">Buddleja alternifolia</name>
    <dbReference type="NCBI Taxonomy" id="168488"/>
    <lineage>
        <taxon>Eukaryota</taxon>
        <taxon>Viridiplantae</taxon>
        <taxon>Streptophyta</taxon>
        <taxon>Embryophyta</taxon>
        <taxon>Tracheophyta</taxon>
        <taxon>Spermatophyta</taxon>
        <taxon>Magnoliopsida</taxon>
        <taxon>eudicotyledons</taxon>
        <taxon>Gunneridae</taxon>
        <taxon>Pentapetalae</taxon>
        <taxon>asterids</taxon>
        <taxon>lamiids</taxon>
        <taxon>Lamiales</taxon>
        <taxon>Scrophulariaceae</taxon>
        <taxon>Buddlejeae</taxon>
        <taxon>Buddleja</taxon>
    </lineage>
</organism>